<dbReference type="Proteomes" id="UP000462152">
    <property type="component" value="Unassembled WGS sequence"/>
</dbReference>
<comment type="similarity">
    <text evidence="6">Belongs to the peptidase M24A family. Methionine aminopeptidase type 1 subfamily.</text>
</comment>
<evidence type="ECO:0000256" key="3">
    <source>
        <dbReference type="ARBA" id="ARBA00022670"/>
    </source>
</evidence>
<dbReference type="PANTHER" id="PTHR43330:SF27">
    <property type="entry name" value="METHIONINE AMINOPEPTIDASE"/>
    <property type="match status" value="1"/>
</dbReference>
<evidence type="ECO:0000256" key="6">
    <source>
        <dbReference type="HAMAP-Rule" id="MF_01974"/>
    </source>
</evidence>
<feature type="binding site" evidence="6">
    <location>
        <position position="240"/>
    </location>
    <ligand>
        <name>a divalent metal cation</name>
        <dbReference type="ChEBI" id="CHEBI:60240"/>
        <label>2</label>
        <note>catalytic</note>
    </ligand>
</feature>
<keyword evidence="5 6" id="KW-0378">Hydrolase</keyword>
<dbReference type="OrthoDB" id="9802055at2"/>
<dbReference type="GO" id="GO:0005829">
    <property type="term" value="C:cytosol"/>
    <property type="evidence" value="ECO:0007669"/>
    <property type="project" value="TreeGrafter"/>
</dbReference>
<dbReference type="Pfam" id="PF00557">
    <property type="entry name" value="Peptidase_M24"/>
    <property type="match status" value="1"/>
</dbReference>
<dbReference type="NCBIfam" id="TIGR00500">
    <property type="entry name" value="met_pdase_I"/>
    <property type="match status" value="1"/>
</dbReference>
<dbReference type="EC" id="3.4.11.18" evidence="6 7"/>
<organism evidence="9 10">
    <name type="scientific">Rothia koreensis</name>
    <dbReference type="NCBI Taxonomy" id="592378"/>
    <lineage>
        <taxon>Bacteria</taxon>
        <taxon>Bacillati</taxon>
        <taxon>Actinomycetota</taxon>
        <taxon>Actinomycetes</taxon>
        <taxon>Micrococcales</taxon>
        <taxon>Micrococcaceae</taxon>
        <taxon>Rothia</taxon>
    </lineage>
</organism>
<protein>
    <recommendedName>
        <fullName evidence="6 7">Methionine aminopeptidase</fullName>
        <shortName evidence="6">MAP</shortName>
        <shortName evidence="6">MetAP</shortName>
        <ecNumber evidence="6 7">3.4.11.18</ecNumber>
    </recommendedName>
    <alternativeName>
        <fullName evidence="6">Peptidase M</fullName>
    </alternativeName>
</protein>
<dbReference type="GO" id="GO:0046872">
    <property type="term" value="F:metal ion binding"/>
    <property type="evidence" value="ECO:0007669"/>
    <property type="project" value="UniProtKB-UniRule"/>
</dbReference>
<comment type="subunit">
    <text evidence="6">Monomer.</text>
</comment>
<reference evidence="9 10" key="1">
    <citation type="submission" date="2019-12" db="EMBL/GenBank/DDBJ databases">
        <authorList>
            <person name="Li J."/>
            <person name="Shi Y."/>
            <person name="Xu G."/>
            <person name="Xiao D."/>
            <person name="Ran X."/>
        </authorList>
    </citation>
    <scope>NUCLEOTIDE SEQUENCE [LARGE SCALE GENOMIC DNA]</scope>
    <source>
        <strain evidence="9 10">JCM 15915</strain>
    </source>
</reference>
<accession>A0A7K1LF36</accession>
<dbReference type="PRINTS" id="PR00599">
    <property type="entry name" value="MAPEPTIDASE"/>
</dbReference>
<evidence type="ECO:0000313" key="9">
    <source>
        <dbReference type="EMBL" id="MUN53807.1"/>
    </source>
</evidence>
<feature type="binding site" evidence="6">
    <location>
        <position position="209"/>
    </location>
    <ligand>
        <name>a divalent metal cation</name>
        <dbReference type="ChEBI" id="CHEBI:60240"/>
        <label>2</label>
        <note>catalytic</note>
    </ligand>
</feature>
<keyword evidence="2 6" id="KW-0031">Aminopeptidase</keyword>
<evidence type="ECO:0000256" key="4">
    <source>
        <dbReference type="ARBA" id="ARBA00022723"/>
    </source>
</evidence>
<feature type="binding site" evidence="6">
    <location>
        <position position="110"/>
    </location>
    <ligand>
        <name>a divalent metal cation</name>
        <dbReference type="ChEBI" id="CHEBI:60240"/>
        <label>1</label>
    </ligand>
</feature>
<dbReference type="EMBL" id="WOGT01000001">
    <property type="protein sequence ID" value="MUN53807.1"/>
    <property type="molecule type" value="Genomic_DNA"/>
</dbReference>
<feature type="domain" description="Peptidase M24" evidence="8">
    <location>
        <begin position="17"/>
        <end position="243"/>
    </location>
</feature>
<dbReference type="HAMAP" id="MF_01974">
    <property type="entry name" value="MetAP_1"/>
    <property type="match status" value="1"/>
</dbReference>
<proteinExistence type="inferred from homology"/>
<dbReference type="Gene3D" id="3.90.230.10">
    <property type="entry name" value="Creatinase/methionine aminopeptidase superfamily"/>
    <property type="match status" value="1"/>
</dbReference>
<comment type="cofactor">
    <cofactor evidence="6">
        <name>Co(2+)</name>
        <dbReference type="ChEBI" id="CHEBI:48828"/>
    </cofactor>
    <cofactor evidence="6">
        <name>Zn(2+)</name>
        <dbReference type="ChEBI" id="CHEBI:29105"/>
    </cofactor>
    <cofactor evidence="6">
        <name>Mn(2+)</name>
        <dbReference type="ChEBI" id="CHEBI:29035"/>
    </cofactor>
    <cofactor evidence="6">
        <name>Fe(2+)</name>
        <dbReference type="ChEBI" id="CHEBI:29033"/>
    </cofactor>
    <text evidence="6">Binds 2 divalent metal cations per subunit. Has a high-affinity and a low affinity metal-binding site. The true nature of the physiological cofactor is under debate. The enzyme is active with cobalt, zinc, manganese or divalent iron ions. Most likely, methionine aminopeptidases function as mononuclear Fe(2+)-metalloproteases under physiological conditions, and the catalytically relevant metal-binding site has been assigned to the histidine-containing high-affinity site.</text>
</comment>
<feature type="binding site" evidence="6">
    <location>
        <position position="176"/>
    </location>
    <ligand>
        <name>a divalent metal cation</name>
        <dbReference type="ChEBI" id="CHEBI:60240"/>
        <label>2</label>
        <note>catalytic</note>
    </ligand>
</feature>
<evidence type="ECO:0000259" key="8">
    <source>
        <dbReference type="Pfam" id="PF00557"/>
    </source>
</evidence>
<comment type="function">
    <text evidence="1 6">Removes the N-terminal methionine from nascent proteins. The N-terminal methionine is often cleaved when the second residue in the primary sequence is small and uncharged (Met-Ala-, Cys, Gly, Pro, Ser, Thr, or Val). Requires deformylation of the N(alpha)-formylated initiator methionine before it can be hydrolyzed.</text>
</comment>
<dbReference type="PANTHER" id="PTHR43330">
    <property type="entry name" value="METHIONINE AMINOPEPTIDASE"/>
    <property type="match status" value="1"/>
</dbReference>
<gene>
    <name evidence="6 9" type="primary">map</name>
    <name evidence="9" type="ORF">GMA10_00955</name>
</gene>
<dbReference type="GO" id="GO:0004239">
    <property type="term" value="F:initiator methionyl aminopeptidase activity"/>
    <property type="evidence" value="ECO:0007669"/>
    <property type="project" value="UniProtKB-UniRule"/>
</dbReference>
<dbReference type="SUPFAM" id="SSF55920">
    <property type="entry name" value="Creatinase/aminopeptidase"/>
    <property type="match status" value="1"/>
</dbReference>
<dbReference type="RefSeq" id="WP_129313920.1">
    <property type="nucleotide sequence ID" value="NZ_CP197643.1"/>
</dbReference>
<sequence length="275" mass="29322">MFGRRKIQYKTNQELRAMVRAGVVTSQALDAAVEATAPGVTTAELDRTFRDVLDRNGATSNFLGYYGFPATICASPNDVVVHGIPNDRPLEDGDIVSIDGGAIVDGWHGDSARTVLVGETSRQDAELSEMTRAAMWRGIAAAATAQRVGEIGAAIESFVRKEAGGTYGIVEEYVGHGIGTEMHMAPDVPNYRTRDSGPRIKPGMALAIEPMLVTGSTQTEVLDDDWTVKTVDGSHASQWEHSVAFHRDGIWVLTAEDGGANELAALGVTVAPIPD</sequence>
<comment type="caution">
    <text evidence="9">The sequence shown here is derived from an EMBL/GenBank/DDBJ whole genome shotgun (WGS) entry which is preliminary data.</text>
</comment>
<dbReference type="InterPro" id="IPR001714">
    <property type="entry name" value="Pept_M24_MAP"/>
</dbReference>
<feature type="binding site" evidence="6">
    <location>
        <position position="99"/>
    </location>
    <ligand>
        <name>a divalent metal cation</name>
        <dbReference type="ChEBI" id="CHEBI:60240"/>
        <label>1</label>
    </ligand>
</feature>
<name>A0A7K1LF36_9MICC</name>
<feature type="binding site" evidence="6">
    <location>
        <position position="183"/>
    </location>
    <ligand>
        <name>substrate</name>
    </ligand>
</feature>
<feature type="binding site" evidence="6">
    <location>
        <position position="240"/>
    </location>
    <ligand>
        <name>a divalent metal cation</name>
        <dbReference type="ChEBI" id="CHEBI:60240"/>
        <label>1</label>
    </ligand>
</feature>
<keyword evidence="3 6" id="KW-0645">Protease</keyword>
<evidence type="ECO:0000256" key="5">
    <source>
        <dbReference type="ARBA" id="ARBA00022801"/>
    </source>
</evidence>
<keyword evidence="10" id="KW-1185">Reference proteome</keyword>
<evidence type="ECO:0000313" key="10">
    <source>
        <dbReference type="Proteomes" id="UP000462152"/>
    </source>
</evidence>
<dbReference type="CDD" id="cd01086">
    <property type="entry name" value="MetAP1"/>
    <property type="match status" value="1"/>
</dbReference>
<dbReference type="GO" id="GO:0070006">
    <property type="term" value="F:metalloaminopeptidase activity"/>
    <property type="evidence" value="ECO:0007669"/>
    <property type="project" value="UniProtKB-UniRule"/>
</dbReference>
<dbReference type="InterPro" id="IPR002467">
    <property type="entry name" value="Pept_M24A_MAP1"/>
</dbReference>
<evidence type="ECO:0000256" key="7">
    <source>
        <dbReference type="RuleBase" id="RU003653"/>
    </source>
</evidence>
<comment type="catalytic activity">
    <reaction evidence="6 7">
        <text>Release of N-terminal amino acids, preferentially methionine, from peptides and arylamides.</text>
        <dbReference type="EC" id="3.4.11.18"/>
    </reaction>
</comment>
<dbReference type="GO" id="GO:0006508">
    <property type="term" value="P:proteolysis"/>
    <property type="evidence" value="ECO:0007669"/>
    <property type="project" value="UniProtKB-KW"/>
</dbReference>
<evidence type="ECO:0000256" key="1">
    <source>
        <dbReference type="ARBA" id="ARBA00002521"/>
    </source>
</evidence>
<dbReference type="AlphaFoldDB" id="A0A7K1LF36"/>
<feature type="binding site" evidence="6">
    <location>
        <position position="82"/>
    </location>
    <ligand>
        <name>substrate</name>
    </ligand>
</feature>
<dbReference type="InterPro" id="IPR000994">
    <property type="entry name" value="Pept_M24"/>
</dbReference>
<evidence type="ECO:0000256" key="2">
    <source>
        <dbReference type="ARBA" id="ARBA00022438"/>
    </source>
</evidence>
<keyword evidence="4 6" id="KW-0479">Metal-binding</keyword>
<dbReference type="InterPro" id="IPR036005">
    <property type="entry name" value="Creatinase/aminopeptidase-like"/>
</dbReference>
<dbReference type="PROSITE" id="PS00680">
    <property type="entry name" value="MAP_1"/>
    <property type="match status" value="1"/>
</dbReference>
<feature type="binding site" evidence="6">
    <location>
        <position position="110"/>
    </location>
    <ligand>
        <name>a divalent metal cation</name>
        <dbReference type="ChEBI" id="CHEBI:60240"/>
        <label>2</label>
        <note>catalytic</note>
    </ligand>
</feature>